<keyword evidence="3 6" id="KW-0812">Transmembrane</keyword>
<dbReference type="Pfam" id="PF13567">
    <property type="entry name" value="DUF4131"/>
    <property type="match status" value="1"/>
</dbReference>
<organism evidence="9 10">
    <name type="scientific">Shimia gijangensis</name>
    <dbReference type="NCBI Taxonomy" id="1470563"/>
    <lineage>
        <taxon>Bacteria</taxon>
        <taxon>Pseudomonadati</taxon>
        <taxon>Pseudomonadota</taxon>
        <taxon>Alphaproteobacteria</taxon>
        <taxon>Rhodobacterales</taxon>
        <taxon>Roseobacteraceae</taxon>
    </lineage>
</organism>
<dbReference type="PANTHER" id="PTHR30619:SF1">
    <property type="entry name" value="RECOMBINATION PROTEIN 2"/>
    <property type="match status" value="1"/>
</dbReference>
<feature type="transmembrane region" description="Helical" evidence="6">
    <location>
        <begin position="459"/>
        <end position="479"/>
    </location>
</feature>
<dbReference type="InterPro" id="IPR025405">
    <property type="entry name" value="DUF4131"/>
</dbReference>
<reference evidence="10" key="1">
    <citation type="submission" date="2016-11" db="EMBL/GenBank/DDBJ databases">
        <authorList>
            <person name="Varghese N."/>
            <person name="Submissions S."/>
        </authorList>
    </citation>
    <scope>NUCLEOTIDE SEQUENCE [LARGE SCALE GENOMIC DNA]</scope>
    <source>
        <strain evidence="10">DSM 100564</strain>
    </source>
</reference>
<dbReference type="Proteomes" id="UP000183982">
    <property type="component" value="Unassembled WGS sequence"/>
</dbReference>
<proteinExistence type="predicted"/>
<dbReference type="PANTHER" id="PTHR30619">
    <property type="entry name" value="DNA INTERNALIZATION/COMPETENCE PROTEIN COMEC/REC2"/>
    <property type="match status" value="1"/>
</dbReference>
<name>A0A1M6ES14_9RHOB</name>
<evidence type="ECO:0000259" key="7">
    <source>
        <dbReference type="Pfam" id="PF03772"/>
    </source>
</evidence>
<feature type="transmembrane region" description="Helical" evidence="6">
    <location>
        <begin position="256"/>
        <end position="285"/>
    </location>
</feature>
<dbReference type="EMBL" id="FQZQ01000003">
    <property type="protein sequence ID" value="SHI88292.1"/>
    <property type="molecule type" value="Genomic_DNA"/>
</dbReference>
<evidence type="ECO:0000313" key="9">
    <source>
        <dbReference type="EMBL" id="SHI88292.1"/>
    </source>
</evidence>
<dbReference type="Pfam" id="PF03772">
    <property type="entry name" value="Competence"/>
    <property type="match status" value="1"/>
</dbReference>
<feature type="domain" description="DUF4131" evidence="8">
    <location>
        <begin position="43"/>
        <end position="196"/>
    </location>
</feature>
<evidence type="ECO:0000256" key="4">
    <source>
        <dbReference type="ARBA" id="ARBA00022989"/>
    </source>
</evidence>
<comment type="subcellular location">
    <subcellularLocation>
        <location evidence="1">Cell membrane</location>
        <topology evidence="1">Multi-pass membrane protein</topology>
    </subcellularLocation>
</comment>
<dbReference type="InterPro" id="IPR004477">
    <property type="entry name" value="ComEC_N"/>
</dbReference>
<feature type="domain" description="ComEC/Rec2-related protein" evidence="7">
    <location>
        <begin position="237"/>
        <end position="511"/>
    </location>
</feature>
<evidence type="ECO:0000259" key="8">
    <source>
        <dbReference type="Pfam" id="PF13567"/>
    </source>
</evidence>
<sequence>MRRFAWIAGAVQRQRGHLFPWVPVCLATGIGLYFLLRFEPTGGQLVVCGASTALLLVFASRAIEEFTPVILAISVVLLGILLGAFRAHQVAAPVLGYRYYGAVEGTIVGMDRSGSDKLRLTLKDVLLERTSQAKTPRYVRVSLHGDQEFVDPVPGLRVVLTAHLSPPSGAVEPGGFDFQRHAWFREIGGVGYSRTPVLAIEPPPETLSLFGLRMAMSRHIQSHLGGEVGGFAAAVSTGDRSGIHKSTVEALRASNLAHLLAISGLHLGLLAGFVFAVVRFGLALVPPLVLRVPSKKAAAAVALAASAGYLALSGGNVATQRAFIMAAVALIAVMLDRRALSLRAVALAAIIVMVMRPEAILGPGFQMSFAATTALVAVFGLMRDHDGFGLPRWARPVASVVISSLVAGLATAPIAAAHFNVVAHYGLPANLLAVPVMGIIVVPAAVLAVCLAPVGLEGIGLWAMGAGLEWILSVAHFFAERPNARGFVPGPPAMVIPVFSLGMLVLILWQGKARAVGLVAVGFAATLWVQSERPKILVSDTGGLVGVMTENGRVLSKPRGQGFVALNWLENDGDPVDQTKAAERSGVEAGHLFEVKVGEKRLLHVQGKKASLAFDTCVANEIVVFTHVPEADMPCMALTPQNLRHSGSVAFSQKNGRLEMTTARQISGLRLWNSHFWDQ</sequence>
<evidence type="ECO:0000313" key="10">
    <source>
        <dbReference type="Proteomes" id="UP000183982"/>
    </source>
</evidence>
<evidence type="ECO:0000256" key="2">
    <source>
        <dbReference type="ARBA" id="ARBA00022475"/>
    </source>
</evidence>
<accession>A0A1M6ES14</accession>
<dbReference type="OrthoDB" id="9790149at2"/>
<gene>
    <name evidence="9" type="ORF">SAMN05444000_103283</name>
</gene>
<feature type="transmembrane region" description="Helical" evidence="6">
    <location>
        <begin position="18"/>
        <end position="36"/>
    </location>
</feature>
<feature type="transmembrane region" description="Helical" evidence="6">
    <location>
        <begin position="297"/>
        <end position="312"/>
    </location>
</feature>
<feature type="transmembrane region" description="Helical" evidence="6">
    <location>
        <begin position="491"/>
        <end position="509"/>
    </location>
</feature>
<keyword evidence="4 6" id="KW-1133">Transmembrane helix</keyword>
<dbReference type="NCBIfam" id="TIGR00360">
    <property type="entry name" value="ComEC_N-term"/>
    <property type="match status" value="1"/>
</dbReference>
<feature type="transmembrane region" description="Helical" evidence="6">
    <location>
        <begin position="363"/>
        <end position="381"/>
    </location>
</feature>
<dbReference type="STRING" id="1470563.SAMN05444000_103283"/>
<evidence type="ECO:0000256" key="1">
    <source>
        <dbReference type="ARBA" id="ARBA00004651"/>
    </source>
</evidence>
<evidence type="ECO:0000256" key="5">
    <source>
        <dbReference type="ARBA" id="ARBA00023136"/>
    </source>
</evidence>
<feature type="transmembrane region" description="Helical" evidence="6">
    <location>
        <begin position="393"/>
        <end position="419"/>
    </location>
</feature>
<feature type="transmembrane region" description="Helical" evidence="6">
    <location>
        <begin position="66"/>
        <end position="85"/>
    </location>
</feature>
<dbReference type="AlphaFoldDB" id="A0A1M6ES14"/>
<evidence type="ECO:0000256" key="6">
    <source>
        <dbReference type="SAM" id="Phobius"/>
    </source>
</evidence>
<dbReference type="InterPro" id="IPR052159">
    <property type="entry name" value="Competence_DNA_uptake"/>
</dbReference>
<dbReference type="RefSeq" id="WP_073249786.1">
    <property type="nucleotide sequence ID" value="NZ_FQZQ01000003.1"/>
</dbReference>
<keyword evidence="10" id="KW-1185">Reference proteome</keyword>
<keyword evidence="5 6" id="KW-0472">Membrane</keyword>
<dbReference type="GO" id="GO:0005886">
    <property type="term" value="C:plasma membrane"/>
    <property type="evidence" value="ECO:0007669"/>
    <property type="project" value="UniProtKB-SubCell"/>
</dbReference>
<protein>
    <submittedName>
        <fullName evidence="9">Competence protein ComEC</fullName>
    </submittedName>
</protein>
<keyword evidence="2" id="KW-1003">Cell membrane</keyword>
<evidence type="ECO:0000256" key="3">
    <source>
        <dbReference type="ARBA" id="ARBA00022692"/>
    </source>
</evidence>
<feature type="transmembrane region" description="Helical" evidence="6">
    <location>
        <begin position="340"/>
        <end position="357"/>
    </location>
</feature>
<feature type="transmembrane region" description="Helical" evidence="6">
    <location>
        <begin position="431"/>
        <end position="452"/>
    </location>
</feature>